<gene>
    <name evidence="2" type="ORF">HHI36_002210</name>
</gene>
<organism evidence="2 3">
    <name type="scientific">Cryptolaemus montrouzieri</name>
    <dbReference type="NCBI Taxonomy" id="559131"/>
    <lineage>
        <taxon>Eukaryota</taxon>
        <taxon>Metazoa</taxon>
        <taxon>Ecdysozoa</taxon>
        <taxon>Arthropoda</taxon>
        <taxon>Hexapoda</taxon>
        <taxon>Insecta</taxon>
        <taxon>Pterygota</taxon>
        <taxon>Neoptera</taxon>
        <taxon>Endopterygota</taxon>
        <taxon>Coleoptera</taxon>
        <taxon>Polyphaga</taxon>
        <taxon>Cucujiformia</taxon>
        <taxon>Coccinelloidea</taxon>
        <taxon>Coccinellidae</taxon>
        <taxon>Scymninae</taxon>
        <taxon>Scymnini</taxon>
        <taxon>Cryptolaemus</taxon>
    </lineage>
</organism>
<dbReference type="EMBL" id="JABFTP020000185">
    <property type="protein sequence ID" value="KAL3287746.1"/>
    <property type="molecule type" value="Genomic_DNA"/>
</dbReference>
<feature type="domain" description="Hydantoinase B/oxoprolinase" evidence="1">
    <location>
        <begin position="2"/>
        <end position="115"/>
    </location>
</feature>
<feature type="non-terminal residue" evidence="2">
    <location>
        <position position="115"/>
    </location>
</feature>
<evidence type="ECO:0000313" key="3">
    <source>
        <dbReference type="Proteomes" id="UP001516400"/>
    </source>
</evidence>
<dbReference type="InterPro" id="IPR003692">
    <property type="entry name" value="Hydantoinase_B"/>
</dbReference>
<evidence type="ECO:0000313" key="2">
    <source>
        <dbReference type="EMBL" id="KAL3287746.1"/>
    </source>
</evidence>
<dbReference type="PANTHER" id="PTHR11365:SF2">
    <property type="entry name" value="5-OXOPROLINASE"/>
    <property type="match status" value="1"/>
</dbReference>
<dbReference type="Proteomes" id="UP001516400">
    <property type="component" value="Unassembled WGS sequence"/>
</dbReference>
<evidence type="ECO:0000259" key="1">
    <source>
        <dbReference type="Pfam" id="PF02538"/>
    </source>
</evidence>
<protein>
    <recommendedName>
        <fullName evidence="1">Hydantoinase B/oxoprolinase domain-containing protein</fullName>
    </recommendedName>
</protein>
<accession>A0ABD2P9U9</accession>
<dbReference type="Pfam" id="PF02538">
    <property type="entry name" value="Hydantoinase_B"/>
    <property type="match status" value="1"/>
</dbReference>
<name>A0ABD2P9U9_9CUCU</name>
<dbReference type="PANTHER" id="PTHR11365">
    <property type="entry name" value="5-OXOPROLINASE RELATED"/>
    <property type="match status" value="1"/>
</dbReference>
<proteinExistence type="predicted"/>
<reference evidence="2 3" key="1">
    <citation type="journal article" date="2021" name="BMC Biol.">
        <title>Horizontally acquired antibacterial genes associated with adaptive radiation of ladybird beetles.</title>
        <authorList>
            <person name="Li H.S."/>
            <person name="Tang X.F."/>
            <person name="Huang Y.H."/>
            <person name="Xu Z.Y."/>
            <person name="Chen M.L."/>
            <person name="Du X.Y."/>
            <person name="Qiu B.Y."/>
            <person name="Chen P.T."/>
            <person name="Zhang W."/>
            <person name="Slipinski A."/>
            <person name="Escalona H.E."/>
            <person name="Waterhouse R.M."/>
            <person name="Zwick A."/>
            <person name="Pang H."/>
        </authorList>
    </citation>
    <scope>NUCLEOTIDE SEQUENCE [LARGE SCALE GENOMIC DNA]</scope>
    <source>
        <strain evidence="2">SYSU2018</strain>
    </source>
</reference>
<dbReference type="InterPro" id="IPR045079">
    <property type="entry name" value="Oxoprolinase-like"/>
</dbReference>
<sequence>MGPTWDGCSGVHTHMTNTRITDIEILEKRYPVFVRKFTLRKGSGGEGLYKGGDGVLREILFRSPITLSVLTERRVLEPYGMEGGKPGERGLNLLIRTDGRTINLGPKTSVNVRPG</sequence>
<keyword evidence="3" id="KW-1185">Reference proteome</keyword>
<comment type="caution">
    <text evidence="2">The sequence shown here is derived from an EMBL/GenBank/DDBJ whole genome shotgun (WGS) entry which is preliminary data.</text>
</comment>
<dbReference type="AlphaFoldDB" id="A0ABD2P9U9"/>